<name>A0A7C4Q2R3_9CHLR</name>
<dbReference type="AlphaFoldDB" id="A0A7C4Q2R3"/>
<proteinExistence type="predicted"/>
<sequence>MSVQKMWRLGVVLALVLGGLGFFPAARPVSADPECDGSLTNVNCSADDKKCTSGCTTDQYGNLVKSCTPGKSTAERQVNKLITYGENKQGCVGGSAVVDTCTGVVKQTFYYSAIGEAEMCFRDSSTATLEPVCDTLKIG</sequence>
<protein>
    <submittedName>
        <fullName evidence="1">Uncharacterized protein</fullName>
    </submittedName>
</protein>
<comment type="caution">
    <text evidence="1">The sequence shown here is derived from an EMBL/GenBank/DDBJ whole genome shotgun (WGS) entry which is preliminary data.</text>
</comment>
<dbReference type="EMBL" id="DSXR01000098">
    <property type="protein sequence ID" value="HGS87964.1"/>
    <property type="molecule type" value="Genomic_DNA"/>
</dbReference>
<gene>
    <name evidence="1" type="ORF">ENT17_10130</name>
</gene>
<reference evidence="1" key="1">
    <citation type="journal article" date="2020" name="mSystems">
        <title>Genome- and Community-Level Interaction Insights into Carbon Utilization and Element Cycling Functions of Hydrothermarchaeota in Hydrothermal Sediment.</title>
        <authorList>
            <person name="Zhou Z."/>
            <person name="Liu Y."/>
            <person name="Xu W."/>
            <person name="Pan J."/>
            <person name="Luo Z.H."/>
            <person name="Li M."/>
        </authorList>
    </citation>
    <scope>NUCLEOTIDE SEQUENCE [LARGE SCALE GENOMIC DNA]</scope>
    <source>
        <strain evidence="1">SpSt-556</strain>
    </source>
</reference>
<accession>A0A7C4Q2R3</accession>
<organism evidence="1">
    <name type="scientific">Bellilinea caldifistulae</name>
    <dbReference type="NCBI Taxonomy" id="360411"/>
    <lineage>
        <taxon>Bacteria</taxon>
        <taxon>Bacillati</taxon>
        <taxon>Chloroflexota</taxon>
        <taxon>Anaerolineae</taxon>
        <taxon>Anaerolineales</taxon>
        <taxon>Anaerolineaceae</taxon>
        <taxon>Bellilinea</taxon>
    </lineage>
</organism>
<evidence type="ECO:0000313" key="1">
    <source>
        <dbReference type="EMBL" id="HGS87964.1"/>
    </source>
</evidence>